<dbReference type="SUPFAM" id="SSF53474">
    <property type="entry name" value="alpha/beta-Hydrolases"/>
    <property type="match status" value="1"/>
</dbReference>
<dbReference type="InterPro" id="IPR005674">
    <property type="entry name" value="CocE/Ser_esterase"/>
</dbReference>
<dbReference type="Gene3D" id="3.40.50.1820">
    <property type="entry name" value="alpha/beta hydrolase"/>
    <property type="match status" value="1"/>
</dbReference>
<evidence type="ECO:0000313" key="4">
    <source>
        <dbReference type="EMBL" id="MCD2192190.1"/>
    </source>
</evidence>
<evidence type="ECO:0000256" key="1">
    <source>
        <dbReference type="ARBA" id="ARBA00022801"/>
    </source>
</evidence>
<reference evidence="4 5" key="1">
    <citation type="submission" date="2021-11" db="EMBL/GenBank/DDBJ databases">
        <title>Draft genome sequence of Actinomycetospora sp. SF1 isolated from the rhizosphere soil.</title>
        <authorList>
            <person name="Duangmal K."/>
            <person name="Chantavorakit T."/>
        </authorList>
    </citation>
    <scope>NUCLEOTIDE SEQUENCE [LARGE SCALE GENOMIC DNA]</scope>
    <source>
        <strain evidence="4 5">TBRC 5722</strain>
    </source>
</reference>
<dbReference type="InterPro" id="IPR000383">
    <property type="entry name" value="Xaa-Pro-like_dom"/>
</dbReference>
<dbReference type="NCBIfam" id="TIGR00976">
    <property type="entry name" value="CocE_NonD"/>
    <property type="match status" value="1"/>
</dbReference>
<feature type="region of interest" description="Disordered" evidence="2">
    <location>
        <begin position="398"/>
        <end position="418"/>
    </location>
</feature>
<feature type="region of interest" description="Disordered" evidence="2">
    <location>
        <begin position="561"/>
        <end position="581"/>
    </location>
</feature>
<dbReference type="Proteomes" id="UP001199469">
    <property type="component" value="Unassembled WGS sequence"/>
</dbReference>
<evidence type="ECO:0000256" key="2">
    <source>
        <dbReference type="SAM" id="MobiDB-lite"/>
    </source>
</evidence>
<protein>
    <submittedName>
        <fullName evidence="4">CocE/NonD family hydrolase</fullName>
    </submittedName>
</protein>
<dbReference type="Pfam" id="PF02129">
    <property type="entry name" value="Peptidase_S15"/>
    <property type="match status" value="1"/>
</dbReference>
<accession>A0ABS8P1R2</accession>
<keyword evidence="1 4" id="KW-0378">Hydrolase</keyword>
<keyword evidence="5" id="KW-1185">Reference proteome</keyword>
<dbReference type="EMBL" id="JAJNDB010000001">
    <property type="protein sequence ID" value="MCD2192190.1"/>
    <property type="molecule type" value="Genomic_DNA"/>
</dbReference>
<organism evidence="4 5">
    <name type="scientific">Actinomycetospora endophytica</name>
    <dbReference type="NCBI Taxonomy" id="2291215"/>
    <lineage>
        <taxon>Bacteria</taxon>
        <taxon>Bacillati</taxon>
        <taxon>Actinomycetota</taxon>
        <taxon>Actinomycetes</taxon>
        <taxon>Pseudonocardiales</taxon>
        <taxon>Pseudonocardiaceae</taxon>
        <taxon>Actinomycetospora</taxon>
    </lineage>
</organism>
<feature type="domain" description="Xaa-Pro dipeptidyl-peptidase C-terminal" evidence="3">
    <location>
        <begin position="314"/>
        <end position="570"/>
    </location>
</feature>
<dbReference type="SMART" id="SM00939">
    <property type="entry name" value="PepX_C"/>
    <property type="match status" value="1"/>
</dbReference>
<proteinExistence type="predicted"/>
<evidence type="ECO:0000259" key="3">
    <source>
        <dbReference type="SMART" id="SM00939"/>
    </source>
</evidence>
<name>A0ABS8P1R2_9PSEU</name>
<dbReference type="InterPro" id="IPR013736">
    <property type="entry name" value="Xaa-Pro_dipept_C"/>
</dbReference>
<feature type="compositionally biased region" description="Gly residues" evidence="2">
    <location>
        <begin position="572"/>
        <end position="581"/>
    </location>
</feature>
<evidence type="ECO:0000313" key="5">
    <source>
        <dbReference type="Proteomes" id="UP001199469"/>
    </source>
</evidence>
<comment type="caution">
    <text evidence="4">The sequence shown here is derived from an EMBL/GenBank/DDBJ whole genome shotgun (WGS) entry which is preliminary data.</text>
</comment>
<sequence length="581" mass="61148">MPHHPVVDAAVEMTTRDGVTLVADVHRPAGTGRWPTLLHRTPYDRTDPTLVSAIVADPLWLARQGFAVVVQDVRGRFASGGELDFAVQEYDDGYDAVEWAAAQPWSDGRVGIYGSSYHAISTLNAVAAGPPHLAAALAMIGGADMAATSWPGGTFELGFLALYSLGQTIDTIARLDVDEVVKADLRRRVVAAASDPAATVATLPLTGVDVLDDPVLGRAWQERLARGPVSDGWDRRHVHADPSRVRVPLLQVAAYRDFLSPSMFRLAEALSGSAAGHRLVAGPWAHGGVYTGHTGARVLPGTPGGVGAWGPLIAAWFDVHLRGGDGSAFPAGARWLAGEPVHYYVGGENRWATTSSWPPPTDTSTWWLDSDGDAAAGGGRLVATVPDGPADSFGADPRDPAPTVGGVMTAPPLGPDGIQDQRVLEGRDDVLIYTGEPLAAPVTVAGVPRVVVHLESTAPDADVCVTLADVEPDGFAVAVAEGAVRTRYRHGGTADWLVRGEPVEVTVALHDTAHTFRTGHRVRVQIAGASWPRRSRNLHTTTVPELGTLDEAVVPRHTVHHDAAHPSRLEVGGSGPSSGPL</sequence>
<dbReference type="RefSeq" id="WP_230729879.1">
    <property type="nucleotide sequence ID" value="NZ_JAJNDB010000001.1"/>
</dbReference>
<dbReference type="Pfam" id="PF08530">
    <property type="entry name" value="PepX_C"/>
    <property type="match status" value="1"/>
</dbReference>
<gene>
    <name evidence="4" type="ORF">LQ327_02120</name>
</gene>
<dbReference type="Gene3D" id="1.10.3020.10">
    <property type="entry name" value="alpha-amino acid ester hydrolase ( Helical cap domain)"/>
    <property type="match status" value="1"/>
</dbReference>
<dbReference type="SUPFAM" id="SSF49785">
    <property type="entry name" value="Galactose-binding domain-like"/>
    <property type="match status" value="1"/>
</dbReference>
<dbReference type="InterPro" id="IPR029058">
    <property type="entry name" value="AB_hydrolase_fold"/>
</dbReference>
<dbReference type="Gene3D" id="2.60.120.260">
    <property type="entry name" value="Galactose-binding domain-like"/>
    <property type="match status" value="1"/>
</dbReference>
<dbReference type="GO" id="GO:0016787">
    <property type="term" value="F:hydrolase activity"/>
    <property type="evidence" value="ECO:0007669"/>
    <property type="project" value="UniProtKB-KW"/>
</dbReference>
<dbReference type="InterPro" id="IPR008979">
    <property type="entry name" value="Galactose-bd-like_sf"/>
</dbReference>